<comment type="pathway">
    <text evidence="2 11 12">Amino-acid biosynthesis; L-serine biosynthesis; L-serine from 3-phospho-D-glycerate: step 2/3.</text>
</comment>
<comment type="similarity">
    <text evidence="3 11">Belongs to the class-V pyridoxal-phosphate-dependent aminotransferase family. SerC subfamily.</text>
</comment>
<gene>
    <name evidence="11 14" type="primary">serC</name>
    <name evidence="14" type="ORF">K0U00_11025</name>
</gene>
<sequence length="362" mass="39680">MTKRAYNFNAGPAALPLEVLQQGQEEFINFADSGMSIMEMSHRSAIYEEVHNEAQSLLRELLGIPDSYKVLLLQGGASTQFAMVPMNLLPAGKVGAYVMTGSWAEKAIKEAQLFGETAVAASSETDKFNRIPDLSTIQIPANAAYLHVTSNETIEGTQYKAFPETGDLTLIGDMSSDIMSRPVNVSQFGMIYAGAQKNLGPSGVTIVIAREDLVAASPKSVPTMLRYDTHVKNNSLYNTPPSFSVYLAGLMLKWVKGKGGVAAIEQINRDKTKLIYDRIDQSGGFYRGFADPSSRSDMNITFRIHTEELEKRFVQESEHHGFVGLKGHRSVGGLRASTYNAVPVESCRALAEFMSDFQKRNG</sequence>
<dbReference type="InterPro" id="IPR015422">
    <property type="entry name" value="PyrdxlP-dep_Trfase_small"/>
</dbReference>
<evidence type="ECO:0000256" key="5">
    <source>
        <dbReference type="ARBA" id="ARBA00022605"/>
    </source>
</evidence>
<dbReference type="PIRSF" id="PIRSF000525">
    <property type="entry name" value="SerC"/>
    <property type="match status" value="1"/>
</dbReference>
<evidence type="ECO:0000256" key="10">
    <source>
        <dbReference type="ARBA" id="ARBA00049007"/>
    </source>
</evidence>
<feature type="domain" description="Aminotransferase class V" evidence="13">
    <location>
        <begin position="6"/>
        <end position="343"/>
    </location>
</feature>
<keyword evidence="7 11" id="KW-0663">Pyridoxal phosphate</keyword>
<feature type="binding site" evidence="11">
    <location>
        <position position="196"/>
    </location>
    <ligand>
        <name>pyridoxal 5'-phosphate</name>
        <dbReference type="ChEBI" id="CHEBI:597326"/>
    </ligand>
</feature>
<feature type="binding site" evidence="11">
    <location>
        <position position="43"/>
    </location>
    <ligand>
        <name>L-glutamate</name>
        <dbReference type="ChEBI" id="CHEBI:29985"/>
    </ligand>
</feature>
<feature type="binding site" evidence="11">
    <location>
        <begin position="77"/>
        <end position="78"/>
    </location>
    <ligand>
        <name>pyridoxal 5'-phosphate</name>
        <dbReference type="ChEBI" id="CHEBI:597326"/>
    </ligand>
</feature>
<evidence type="ECO:0000313" key="15">
    <source>
        <dbReference type="Proteomes" id="UP001519887"/>
    </source>
</evidence>
<proteinExistence type="inferred from homology"/>
<dbReference type="Gene3D" id="3.40.640.10">
    <property type="entry name" value="Type I PLP-dependent aspartate aminotransferase-like (Major domain)"/>
    <property type="match status" value="1"/>
</dbReference>
<keyword evidence="15" id="KW-1185">Reference proteome</keyword>
<dbReference type="Pfam" id="PF00266">
    <property type="entry name" value="Aminotran_5"/>
    <property type="match status" value="1"/>
</dbReference>
<dbReference type="InterPro" id="IPR000192">
    <property type="entry name" value="Aminotrans_V_dom"/>
</dbReference>
<protein>
    <recommendedName>
        <fullName evidence="11">Phosphoserine aminotransferase</fullName>
        <ecNumber evidence="11">2.6.1.52</ecNumber>
    </recommendedName>
    <alternativeName>
        <fullName evidence="11">Phosphohydroxythreonine aminotransferase</fullName>
        <shortName evidence="11">PSAT</shortName>
    </alternativeName>
</protein>
<keyword evidence="5 11" id="KW-0028">Amino-acid biosynthesis</keyword>
<comment type="subunit">
    <text evidence="11">Homodimer.</text>
</comment>
<comment type="caution">
    <text evidence="11">Lacks conserved residue(s) required for the propagation of feature annotation.</text>
</comment>
<feature type="binding site" evidence="11">
    <location>
        <begin position="238"/>
        <end position="239"/>
    </location>
    <ligand>
        <name>pyridoxal 5'-phosphate</name>
        <dbReference type="ChEBI" id="CHEBI:597326"/>
    </ligand>
</feature>
<dbReference type="PANTHER" id="PTHR43247">
    <property type="entry name" value="PHOSPHOSERINE AMINOTRANSFERASE"/>
    <property type="match status" value="1"/>
</dbReference>
<comment type="cofactor">
    <cofactor evidence="11">
        <name>pyridoxal 5'-phosphate</name>
        <dbReference type="ChEBI" id="CHEBI:597326"/>
    </cofactor>
    <text evidence="11">Binds 1 pyridoxal phosphate per subunit.</text>
</comment>
<keyword evidence="6 11" id="KW-0808">Transferase</keyword>
<evidence type="ECO:0000256" key="8">
    <source>
        <dbReference type="ARBA" id="ARBA00023299"/>
    </source>
</evidence>
<dbReference type="RefSeq" id="WP_210038468.1">
    <property type="nucleotide sequence ID" value="NZ_JBHLVU010000022.1"/>
</dbReference>
<dbReference type="InterPro" id="IPR022278">
    <property type="entry name" value="Pser_aminoTfrase"/>
</dbReference>
<dbReference type="HAMAP" id="MF_00160">
    <property type="entry name" value="SerC_aminotrans_5"/>
    <property type="match status" value="1"/>
</dbReference>
<dbReference type="InterPro" id="IPR020578">
    <property type="entry name" value="Aminotrans_V_PyrdxlP_BS"/>
</dbReference>
<evidence type="ECO:0000256" key="2">
    <source>
        <dbReference type="ARBA" id="ARBA00005099"/>
    </source>
</evidence>
<evidence type="ECO:0000256" key="3">
    <source>
        <dbReference type="ARBA" id="ARBA00006904"/>
    </source>
</evidence>
<dbReference type="EC" id="2.6.1.52" evidence="11"/>
<evidence type="ECO:0000259" key="13">
    <source>
        <dbReference type="Pfam" id="PF00266"/>
    </source>
</evidence>
<evidence type="ECO:0000256" key="4">
    <source>
        <dbReference type="ARBA" id="ARBA00022576"/>
    </source>
</evidence>
<feature type="binding site" evidence="11">
    <location>
        <position position="153"/>
    </location>
    <ligand>
        <name>pyridoxal 5'-phosphate</name>
        <dbReference type="ChEBI" id="CHEBI:597326"/>
    </ligand>
</feature>
<evidence type="ECO:0000256" key="12">
    <source>
        <dbReference type="RuleBase" id="RU004505"/>
    </source>
</evidence>
<reference evidence="14 15" key="1">
    <citation type="submission" date="2021-07" db="EMBL/GenBank/DDBJ databases">
        <title>Paenibacillus radiodurans sp. nov., isolated from the southeastern edge of Tengger Desert.</title>
        <authorList>
            <person name="Zhang G."/>
        </authorList>
    </citation>
    <scope>NUCLEOTIDE SEQUENCE [LARGE SCALE GENOMIC DNA]</scope>
    <source>
        <strain evidence="14 15">CCM 7311</strain>
    </source>
</reference>
<dbReference type="NCBIfam" id="TIGR01364">
    <property type="entry name" value="serC_1"/>
    <property type="match status" value="1"/>
</dbReference>
<dbReference type="SUPFAM" id="SSF53383">
    <property type="entry name" value="PLP-dependent transferases"/>
    <property type="match status" value="1"/>
</dbReference>
<name>A0ABS7C131_9BACL</name>
<evidence type="ECO:0000256" key="7">
    <source>
        <dbReference type="ARBA" id="ARBA00022898"/>
    </source>
</evidence>
<comment type="caution">
    <text evidence="14">The sequence shown here is derived from an EMBL/GenBank/DDBJ whole genome shotgun (WGS) entry which is preliminary data.</text>
</comment>
<comment type="catalytic activity">
    <reaction evidence="10 11 12">
        <text>O-phospho-L-serine + 2-oxoglutarate = 3-phosphooxypyruvate + L-glutamate</text>
        <dbReference type="Rhea" id="RHEA:14329"/>
        <dbReference type="ChEBI" id="CHEBI:16810"/>
        <dbReference type="ChEBI" id="CHEBI:18110"/>
        <dbReference type="ChEBI" id="CHEBI:29985"/>
        <dbReference type="ChEBI" id="CHEBI:57524"/>
        <dbReference type="EC" id="2.6.1.52"/>
    </reaction>
</comment>
<comment type="catalytic activity">
    <reaction evidence="9 11">
        <text>4-(phosphooxy)-L-threonine + 2-oxoglutarate = (R)-3-hydroxy-2-oxo-4-phosphooxybutanoate + L-glutamate</text>
        <dbReference type="Rhea" id="RHEA:16573"/>
        <dbReference type="ChEBI" id="CHEBI:16810"/>
        <dbReference type="ChEBI" id="CHEBI:29985"/>
        <dbReference type="ChEBI" id="CHEBI:58452"/>
        <dbReference type="ChEBI" id="CHEBI:58538"/>
        <dbReference type="EC" id="2.6.1.52"/>
    </reaction>
</comment>
<evidence type="ECO:0000256" key="1">
    <source>
        <dbReference type="ARBA" id="ARBA00003483"/>
    </source>
</evidence>
<dbReference type="CDD" id="cd00611">
    <property type="entry name" value="PSAT_like"/>
    <property type="match status" value="1"/>
</dbReference>
<evidence type="ECO:0000313" key="14">
    <source>
        <dbReference type="EMBL" id="MBW7454562.1"/>
    </source>
</evidence>
<evidence type="ECO:0000256" key="9">
    <source>
        <dbReference type="ARBA" id="ARBA00047630"/>
    </source>
</evidence>
<feature type="binding site" evidence="11">
    <location>
        <position position="103"/>
    </location>
    <ligand>
        <name>pyridoxal 5'-phosphate</name>
        <dbReference type="ChEBI" id="CHEBI:597326"/>
    </ligand>
</feature>
<dbReference type="InterPro" id="IPR015424">
    <property type="entry name" value="PyrdxlP-dep_Trfase"/>
</dbReference>
<keyword evidence="11" id="KW-0963">Cytoplasm</keyword>
<dbReference type="PROSITE" id="PS00595">
    <property type="entry name" value="AA_TRANSFER_CLASS_5"/>
    <property type="match status" value="1"/>
</dbReference>
<organism evidence="14 15">
    <name type="scientific">Paenibacillus sepulcri</name>
    <dbReference type="NCBI Taxonomy" id="359917"/>
    <lineage>
        <taxon>Bacteria</taxon>
        <taxon>Bacillati</taxon>
        <taxon>Bacillota</taxon>
        <taxon>Bacilli</taxon>
        <taxon>Bacillales</taxon>
        <taxon>Paenibacillaceae</taxon>
        <taxon>Paenibacillus</taxon>
    </lineage>
</organism>
<accession>A0ABS7C131</accession>
<keyword evidence="4 11" id="KW-0032">Aminotransferase</keyword>
<dbReference type="Gene3D" id="3.90.1150.10">
    <property type="entry name" value="Aspartate Aminotransferase, domain 1"/>
    <property type="match status" value="1"/>
</dbReference>
<dbReference type="InterPro" id="IPR015421">
    <property type="entry name" value="PyrdxlP-dep_Trfase_major"/>
</dbReference>
<feature type="binding site" evidence="11">
    <location>
        <position position="173"/>
    </location>
    <ligand>
        <name>pyridoxal 5'-phosphate</name>
        <dbReference type="ChEBI" id="CHEBI:597326"/>
    </ligand>
</feature>
<evidence type="ECO:0000256" key="6">
    <source>
        <dbReference type="ARBA" id="ARBA00022679"/>
    </source>
</evidence>
<dbReference type="GO" id="GO:0004648">
    <property type="term" value="F:O-phospho-L-serine:2-oxoglutarate aminotransferase activity"/>
    <property type="evidence" value="ECO:0007669"/>
    <property type="project" value="UniProtKB-EC"/>
</dbReference>
<dbReference type="Proteomes" id="UP001519887">
    <property type="component" value="Unassembled WGS sequence"/>
</dbReference>
<dbReference type="EMBL" id="JAHZIK010000217">
    <property type="protein sequence ID" value="MBW7454562.1"/>
    <property type="molecule type" value="Genomic_DNA"/>
</dbReference>
<keyword evidence="8 11" id="KW-0718">Serine biosynthesis</keyword>
<dbReference type="NCBIfam" id="NF003764">
    <property type="entry name" value="PRK05355.1"/>
    <property type="match status" value="1"/>
</dbReference>
<comment type="subcellular location">
    <subcellularLocation>
        <location evidence="11">Cytoplasm</location>
    </subcellularLocation>
</comment>
<comment type="function">
    <text evidence="1 11">Catalyzes the reversible conversion of 3-phosphohydroxypyruvate to phosphoserine and of 3-hydroxy-2-oxo-4-phosphonooxybutanoate to phosphohydroxythreonine.</text>
</comment>
<evidence type="ECO:0000256" key="11">
    <source>
        <dbReference type="HAMAP-Rule" id="MF_00160"/>
    </source>
</evidence>
<dbReference type="PANTHER" id="PTHR43247:SF1">
    <property type="entry name" value="PHOSPHOSERINE AMINOTRANSFERASE"/>
    <property type="match status" value="1"/>
</dbReference>
<feature type="modified residue" description="N6-(pyridoxal phosphate)lysine" evidence="11">
    <location>
        <position position="197"/>
    </location>
</feature>